<keyword evidence="2" id="KW-1185">Reference proteome</keyword>
<gene>
    <name evidence="1" type="ORF">EPH_0074140</name>
</gene>
<protein>
    <submittedName>
        <fullName evidence="1">Uncharacterized protein</fullName>
    </submittedName>
</protein>
<dbReference type="EMBL" id="HG688746">
    <property type="protein sequence ID" value="CDI73664.1"/>
    <property type="molecule type" value="Genomic_DNA"/>
</dbReference>
<reference evidence="1" key="1">
    <citation type="submission" date="2013-10" db="EMBL/GenBank/DDBJ databases">
        <title>Genomic analysis of the causative agents of coccidiosis in chickens.</title>
        <authorList>
            <person name="Reid A.J."/>
            <person name="Blake D."/>
            <person name="Billington K."/>
            <person name="Browne H."/>
            <person name="Dunn M."/>
            <person name="Hung S."/>
            <person name="Kawahara F."/>
            <person name="Miranda-Saavedra D."/>
            <person name="Mourier T."/>
            <person name="Nagra H."/>
            <person name="Otto T.D."/>
            <person name="Rawlings N."/>
            <person name="Sanchez A."/>
            <person name="Sanders M."/>
            <person name="Subramaniam C."/>
            <person name="Tay Y."/>
            <person name="Dear P."/>
            <person name="Doerig C."/>
            <person name="Gruber A."/>
            <person name="Parkinson J."/>
            <person name="Shirley M."/>
            <person name="Wan K.L."/>
            <person name="Berriman M."/>
            <person name="Tomley F."/>
            <person name="Pain A."/>
        </authorList>
    </citation>
    <scope>NUCLEOTIDE SEQUENCE [LARGE SCALE GENOMIC DNA]</scope>
    <source>
        <strain evidence="1">Houghton</strain>
    </source>
</reference>
<accession>U6G4V3</accession>
<proteinExistence type="predicted"/>
<sequence>MLSVATRGIGRRPSAAAATTTAAAARSLSSGRYQSVVTTGASGAATATATTAAGAGAPRQFSGVKFLDQKRTGEETVYFKKEDEALLRRLLAKHPEADPKFQSGAGTASLESLRGSLSLCVSKHFKQQAPKAFLDELPTIFASHGWHPPEEVKDLLRSLQTQQRSSS</sequence>
<reference evidence="1" key="2">
    <citation type="submission" date="2013-10" db="EMBL/GenBank/DDBJ databases">
        <authorList>
            <person name="Aslett M."/>
        </authorList>
    </citation>
    <scope>NUCLEOTIDE SEQUENCE [LARGE SCALE GENOMIC DNA]</scope>
    <source>
        <strain evidence="1">Houghton</strain>
    </source>
</reference>
<dbReference type="AlphaFoldDB" id="U6G4V3"/>
<dbReference type="VEuPathDB" id="ToxoDB:EPH_0074140"/>
<dbReference type="OrthoDB" id="347158at2759"/>
<dbReference type="Proteomes" id="UP000018201">
    <property type="component" value="Unassembled WGS sequence"/>
</dbReference>
<name>U6G4V3_9EIME</name>
<organism evidence="1 2">
    <name type="scientific">Eimeria praecox</name>
    <dbReference type="NCBI Taxonomy" id="51316"/>
    <lineage>
        <taxon>Eukaryota</taxon>
        <taxon>Sar</taxon>
        <taxon>Alveolata</taxon>
        <taxon>Apicomplexa</taxon>
        <taxon>Conoidasida</taxon>
        <taxon>Coccidia</taxon>
        <taxon>Eucoccidiorida</taxon>
        <taxon>Eimeriorina</taxon>
        <taxon>Eimeriidae</taxon>
        <taxon>Eimeria</taxon>
    </lineage>
</organism>
<evidence type="ECO:0000313" key="1">
    <source>
        <dbReference type="EMBL" id="CDI73664.1"/>
    </source>
</evidence>
<evidence type="ECO:0000313" key="2">
    <source>
        <dbReference type="Proteomes" id="UP000018201"/>
    </source>
</evidence>